<comment type="caution">
    <text evidence="1">The sequence shown here is derived from an EMBL/GenBank/DDBJ whole genome shotgun (WGS) entry which is preliminary data.</text>
</comment>
<evidence type="ECO:0000313" key="1">
    <source>
        <dbReference type="EMBL" id="OWQ84155.1"/>
    </source>
</evidence>
<proteinExistence type="predicted"/>
<organism evidence="1 2">
    <name type="scientific">Roseateles aquatilis</name>
    <dbReference type="NCBI Taxonomy" id="431061"/>
    <lineage>
        <taxon>Bacteria</taxon>
        <taxon>Pseudomonadati</taxon>
        <taxon>Pseudomonadota</taxon>
        <taxon>Betaproteobacteria</taxon>
        <taxon>Burkholderiales</taxon>
        <taxon>Sphaerotilaceae</taxon>
        <taxon>Roseateles</taxon>
    </lineage>
</organism>
<reference evidence="1 2" key="1">
    <citation type="journal article" date="2008" name="Int. J. Syst. Evol. Microbiol.">
        <title>Description of Roseateles aquatilis sp. nov. and Roseateles terrae sp. nov., in the class Betaproteobacteria, and emended description of the genus Roseateles.</title>
        <authorList>
            <person name="Gomila M."/>
            <person name="Bowien B."/>
            <person name="Falsen E."/>
            <person name="Moore E.R."/>
            <person name="Lalucat J."/>
        </authorList>
    </citation>
    <scope>NUCLEOTIDE SEQUENCE [LARGE SCALE GENOMIC DNA]</scope>
    <source>
        <strain evidence="1 2">CCUG 48205</strain>
    </source>
</reference>
<dbReference type="AlphaFoldDB" id="A0A246IV98"/>
<protein>
    <submittedName>
        <fullName evidence="1">Uncharacterized protein</fullName>
    </submittedName>
</protein>
<dbReference type="EMBL" id="NIOF01000018">
    <property type="protein sequence ID" value="OWQ84155.1"/>
    <property type="molecule type" value="Genomic_DNA"/>
</dbReference>
<gene>
    <name evidence="1" type="ORF">CDN99_25080</name>
</gene>
<accession>A0A246IV98</accession>
<sequence>MRRRHGRLAHQRPQAPLLALLARAAGDTGDQRLLLELPRPLIDGATSALPDLGRRTAGAIVGTRPRRGGALLA</sequence>
<evidence type="ECO:0000313" key="2">
    <source>
        <dbReference type="Proteomes" id="UP000197468"/>
    </source>
</evidence>
<dbReference type="Proteomes" id="UP000197468">
    <property type="component" value="Unassembled WGS sequence"/>
</dbReference>
<keyword evidence="2" id="KW-1185">Reference proteome</keyword>
<name>A0A246IV98_9BURK</name>